<feature type="compositionally biased region" description="Polar residues" evidence="3">
    <location>
        <begin position="758"/>
        <end position="771"/>
    </location>
</feature>
<feature type="region of interest" description="Disordered" evidence="3">
    <location>
        <begin position="1317"/>
        <end position="1429"/>
    </location>
</feature>
<feature type="compositionally biased region" description="Polar residues" evidence="3">
    <location>
        <begin position="1373"/>
        <end position="1392"/>
    </location>
</feature>
<evidence type="ECO:0000256" key="1">
    <source>
        <dbReference type="ARBA" id="ARBA00023054"/>
    </source>
</evidence>
<feature type="region of interest" description="Disordered" evidence="3">
    <location>
        <begin position="733"/>
        <end position="771"/>
    </location>
</feature>
<feature type="coiled-coil region" evidence="2">
    <location>
        <begin position="854"/>
        <end position="881"/>
    </location>
</feature>
<feature type="compositionally biased region" description="Basic and acidic residues" evidence="3">
    <location>
        <begin position="1234"/>
        <end position="1245"/>
    </location>
</feature>
<feature type="compositionally biased region" description="Low complexity" evidence="3">
    <location>
        <begin position="1338"/>
        <end position="1353"/>
    </location>
</feature>
<feature type="compositionally biased region" description="Basic and acidic residues" evidence="3">
    <location>
        <begin position="1393"/>
        <end position="1402"/>
    </location>
</feature>
<dbReference type="InterPro" id="IPR022782">
    <property type="entry name" value="AIP3-like_C"/>
</dbReference>
<dbReference type="InterPro" id="IPR051825">
    <property type="entry name" value="SRCIN1"/>
</dbReference>
<dbReference type="STRING" id="400727.A0A2T7PC24"/>
<comment type="caution">
    <text evidence="5">The sequence shown here is derived from an EMBL/GenBank/DDBJ whole genome shotgun (WGS) entry which is preliminary data.</text>
</comment>
<dbReference type="PANTHER" id="PTHR22741">
    <property type="entry name" value="P140CAP/SNIP-RELATED"/>
    <property type="match status" value="1"/>
</dbReference>
<feature type="compositionally biased region" description="Polar residues" evidence="3">
    <location>
        <begin position="1354"/>
        <end position="1363"/>
    </location>
</feature>
<feature type="compositionally biased region" description="Polar residues" evidence="3">
    <location>
        <begin position="1215"/>
        <end position="1232"/>
    </location>
</feature>
<dbReference type="PANTHER" id="PTHR22741:SF10">
    <property type="entry name" value="COILED-COIL DOMAIN-CONTAINING PROTEIN CG32809"/>
    <property type="match status" value="1"/>
</dbReference>
<feature type="region of interest" description="Disordered" evidence="3">
    <location>
        <begin position="1171"/>
        <end position="1280"/>
    </location>
</feature>
<dbReference type="OrthoDB" id="6022652at2759"/>
<feature type="compositionally biased region" description="Low complexity" evidence="3">
    <location>
        <begin position="115"/>
        <end position="129"/>
    </location>
</feature>
<evidence type="ECO:0000313" key="5">
    <source>
        <dbReference type="EMBL" id="PVD30962.1"/>
    </source>
</evidence>
<feature type="compositionally biased region" description="Low complexity" evidence="3">
    <location>
        <begin position="1253"/>
        <end position="1270"/>
    </location>
</feature>
<feature type="compositionally biased region" description="Low complexity" evidence="3">
    <location>
        <begin position="88"/>
        <end position="105"/>
    </location>
</feature>
<keyword evidence="1 2" id="KW-0175">Coiled coil</keyword>
<keyword evidence="6" id="KW-1185">Reference proteome</keyword>
<protein>
    <recommendedName>
        <fullName evidence="4">Actin interacting protein 3-like C-terminal domain-containing protein</fullName>
    </recommendedName>
</protein>
<feature type="compositionally biased region" description="Basic and acidic residues" evidence="3">
    <location>
        <begin position="1328"/>
        <end position="1337"/>
    </location>
</feature>
<reference evidence="5 6" key="1">
    <citation type="submission" date="2018-04" db="EMBL/GenBank/DDBJ databases">
        <title>The genome of golden apple snail Pomacea canaliculata provides insight into stress tolerance and invasive adaptation.</title>
        <authorList>
            <person name="Liu C."/>
            <person name="Liu B."/>
            <person name="Ren Y."/>
            <person name="Zhang Y."/>
            <person name="Wang H."/>
            <person name="Li S."/>
            <person name="Jiang F."/>
            <person name="Yin L."/>
            <person name="Zhang G."/>
            <person name="Qian W."/>
            <person name="Fan W."/>
        </authorList>
    </citation>
    <scope>NUCLEOTIDE SEQUENCE [LARGE SCALE GENOMIC DNA]</scope>
    <source>
        <strain evidence="5">SZHN2017</strain>
        <tissue evidence="5">Muscle</tissue>
    </source>
</reference>
<feature type="compositionally biased region" description="Polar residues" evidence="3">
    <location>
        <begin position="1073"/>
        <end position="1086"/>
    </location>
</feature>
<feature type="compositionally biased region" description="Basic and acidic residues" evidence="3">
    <location>
        <begin position="1417"/>
        <end position="1429"/>
    </location>
</feature>
<feature type="domain" description="Actin interacting protein 3-like C-terminal" evidence="4">
    <location>
        <begin position="355"/>
        <end position="445"/>
    </location>
</feature>
<organism evidence="5 6">
    <name type="scientific">Pomacea canaliculata</name>
    <name type="common">Golden apple snail</name>
    <dbReference type="NCBI Taxonomy" id="400727"/>
    <lineage>
        <taxon>Eukaryota</taxon>
        <taxon>Metazoa</taxon>
        <taxon>Spiralia</taxon>
        <taxon>Lophotrochozoa</taxon>
        <taxon>Mollusca</taxon>
        <taxon>Gastropoda</taxon>
        <taxon>Caenogastropoda</taxon>
        <taxon>Architaenioglossa</taxon>
        <taxon>Ampullarioidea</taxon>
        <taxon>Ampullariidae</taxon>
        <taxon>Pomacea</taxon>
    </lineage>
</organism>
<feature type="compositionally biased region" description="Basic and acidic residues" evidence="3">
    <location>
        <begin position="544"/>
        <end position="556"/>
    </location>
</feature>
<evidence type="ECO:0000259" key="4">
    <source>
        <dbReference type="Pfam" id="PF03915"/>
    </source>
</evidence>
<evidence type="ECO:0000256" key="2">
    <source>
        <dbReference type="SAM" id="Coils"/>
    </source>
</evidence>
<feature type="compositionally biased region" description="Low complexity" evidence="3">
    <location>
        <begin position="739"/>
        <end position="754"/>
    </location>
</feature>
<evidence type="ECO:0000256" key="3">
    <source>
        <dbReference type="SAM" id="MobiDB-lite"/>
    </source>
</evidence>
<feature type="compositionally biased region" description="Polar residues" evidence="3">
    <location>
        <begin position="1317"/>
        <end position="1326"/>
    </location>
</feature>
<proteinExistence type="predicted"/>
<evidence type="ECO:0000313" key="6">
    <source>
        <dbReference type="Proteomes" id="UP000245119"/>
    </source>
</evidence>
<feature type="region of interest" description="Disordered" evidence="3">
    <location>
        <begin position="579"/>
        <end position="614"/>
    </location>
</feature>
<gene>
    <name evidence="5" type="ORF">C0Q70_10238</name>
</gene>
<feature type="compositionally biased region" description="Polar residues" evidence="3">
    <location>
        <begin position="183"/>
        <end position="206"/>
    </location>
</feature>
<dbReference type="GO" id="GO:0005737">
    <property type="term" value="C:cytoplasm"/>
    <property type="evidence" value="ECO:0007669"/>
    <property type="project" value="TreeGrafter"/>
</dbReference>
<accession>A0A2T7PC24</accession>
<feature type="domain" description="Actin interacting protein 3-like C-terminal" evidence="4">
    <location>
        <begin position="730"/>
        <end position="1016"/>
    </location>
</feature>
<sequence>MLLNQQCQGGCDVTINVTVVAEGPLPPSVLCVFTSDLSTPPESSLKPRPLSVIDMFPPRASVTEKKLDTKSDGGRSPPTPSSEGKSESTVQQLQHEQQQQQQPVAQQPPTPTPSPQSSLQQRQPQEQLQHPPPQEQPSQLQHQSMELHPASRQLPQPQLRSPQQVQRHPHSLPPPKPPHVDDLSSSDTQNSDWESPYSTMRTSQARGRQGHVSESDGEVTPVGSLRRAAPRRHTVGGADIREQMEIETERKREAFYELLAHRYPEYADKITAQYGPVERIPRPREPQRRRTTIVNYIPRVYGPRAADYEDPGTMSDMDLPSFQRGGYARASLPVVRSASSSLERPLGERSLGLVFLLFRDETKKALLPNEITSLDTVRAMFVRAFPEKLTMEFLDSPKRKIYILEAATNIFFQLEDLRDIKDRTVLKIHECESAEPQRVKCPPEVRGRAMQPTAPPPRSSSRPGYSPDYAPVQVYQSREELAKAQSLPVSVSHNYQDLMQKERVQWELEQEYAQKRSRSRSQTPEPAERPRSLSTGGARTRFSHSPDRLPTPDRTQHLNPIPENPRLLANGFREELVNGNNYEGLSGRHPQGHHSLGSPTGHHPPGARVLSPPPVGGPLYDSVYASYAQPQAFITHSMRAGPSTGPQRATAPPLDGRSGNRPPHSYASMPGGVAPVYDGGIPQRSQSYRVPSERDLQRAQSSTTHYPEARNRMERMEAQIASLAAWVHNCQTPTENVRRGPGSSRSMSSTQSEGTDTIPGSTTSSLSDIPSASYSLPQPVVTVDMREKIITVQNRLKELRKDFQSLRRMEQLNQEAMRDSFNDTFAKIKKVILAVPGAENQVLCYKRLQATTLTQEYLDEKDRVEKELSDLEASVEELKDDVLARRCRVNANDVEAMALMLSNITKSLADLKARFPDIQTSLKNVMSAEMEIVVKEERFLKEEPAKIEEALKRCKKLTGTLYTLKRLAAEQNQCLPQVPSLAGESNKFGENEKMAVLENIRSMVPDHKIRVQSMESTMHGNKAVDGEPSSRTECIVKENAGTITSHFNEKAKRTSTSTMHTVTATSQTAVSSNVPEPSAEQSANQRSTARLAFFSSMQSMPTSLAAHTGDGSLSSPISPSGKMSGSLGSNVLQVTVSPTAVTLSQARSSGMFYQVSPTCLQSVLSSIPLPKSPAQATSPDAANMEGGGDGFKLRKVPPPPPPRKSSAKFPFGYASGSNTVSNGVQPSDSSITPDPKKADVRKKDGSGPVLCKSSSFSSSLPPGPLSSTPKPVSPQKPPLSRFQKDIATGIYANMNRPDLQNQKVPADRILDSMTCHSQVAASTNSEDAAGRDDHNLSESESTGSSTSLDSQQGFSGKTSGATSRRSRPDPPQRHSSLLTKVSTFGSSSQESGNMEKPKESKEGQCTNKQMVLMEKGIATKHESLDESQT</sequence>
<dbReference type="Proteomes" id="UP000245119">
    <property type="component" value="Linkage Group LG5"/>
</dbReference>
<feature type="region of interest" description="Disordered" evidence="3">
    <location>
        <begin position="513"/>
        <end position="566"/>
    </location>
</feature>
<dbReference type="Pfam" id="PF03915">
    <property type="entry name" value="AIP3"/>
    <property type="match status" value="2"/>
</dbReference>
<feature type="region of interest" description="Disordered" evidence="3">
    <location>
        <begin position="37"/>
        <end position="243"/>
    </location>
</feature>
<feature type="region of interest" description="Disordered" evidence="3">
    <location>
        <begin position="436"/>
        <end position="469"/>
    </location>
</feature>
<feature type="compositionally biased region" description="Low complexity" evidence="3">
    <location>
        <begin position="1054"/>
        <end position="1072"/>
    </location>
</feature>
<feature type="compositionally biased region" description="Basic and acidic residues" evidence="3">
    <location>
        <begin position="62"/>
        <end position="73"/>
    </location>
</feature>
<name>A0A2T7PC24_POMCA</name>
<dbReference type="EMBL" id="PZQS01000005">
    <property type="protein sequence ID" value="PVD30962.1"/>
    <property type="molecule type" value="Genomic_DNA"/>
</dbReference>
<feature type="region of interest" description="Disordered" evidence="3">
    <location>
        <begin position="637"/>
        <end position="710"/>
    </location>
</feature>
<dbReference type="Gene3D" id="1.20.58.1540">
    <property type="entry name" value="Actin interacting protein 3, C-terminal domain"/>
    <property type="match status" value="1"/>
</dbReference>
<feature type="compositionally biased region" description="Basic and acidic residues" evidence="3">
    <location>
        <begin position="436"/>
        <end position="447"/>
    </location>
</feature>
<feature type="region of interest" description="Disordered" evidence="3">
    <location>
        <begin position="1046"/>
        <end position="1086"/>
    </location>
</feature>
<feature type="compositionally biased region" description="Low complexity" evidence="3">
    <location>
        <begin position="151"/>
        <end position="166"/>
    </location>
</feature>